<accession>A0A072VJY4</accession>
<evidence type="ECO:0000313" key="2">
    <source>
        <dbReference type="EMBL" id="KEH41753.1"/>
    </source>
</evidence>
<proteinExistence type="predicted"/>
<protein>
    <submittedName>
        <fullName evidence="2 3">Uncharacterized protein</fullName>
    </submittedName>
</protein>
<feature type="compositionally biased region" description="Acidic residues" evidence="1">
    <location>
        <begin position="205"/>
        <end position="225"/>
    </location>
</feature>
<dbReference type="AlphaFoldDB" id="A0A072VJY4"/>
<reference evidence="3" key="3">
    <citation type="submission" date="2015-04" db="UniProtKB">
        <authorList>
            <consortium name="EnsemblPlants"/>
        </authorList>
    </citation>
    <scope>IDENTIFICATION</scope>
    <source>
        <strain evidence="3">cv. Jemalong A17</strain>
    </source>
</reference>
<reference evidence="2 4" key="2">
    <citation type="journal article" date="2014" name="BMC Genomics">
        <title>An improved genome release (version Mt4.0) for the model legume Medicago truncatula.</title>
        <authorList>
            <person name="Tang H."/>
            <person name="Krishnakumar V."/>
            <person name="Bidwell S."/>
            <person name="Rosen B."/>
            <person name="Chan A."/>
            <person name="Zhou S."/>
            <person name="Gentzbittel L."/>
            <person name="Childs K.L."/>
            <person name="Yandell M."/>
            <person name="Gundlach H."/>
            <person name="Mayer K.F."/>
            <person name="Schwartz D.C."/>
            <person name="Town C.D."/>
        </authorList>
    </citation>
    <scope>GENOME REANNOTATION</scope>
    <source>
        <strain evidence="2">A17</strain>
        <strain evidence="3 4">cv. Jemalong A17</strain>
    </source>
</reference>
<dbReference type="EMBL" id="CM001217">
    <property type="protein sequence ID" value="KEH41753.1"/>
    <property type="molecule type" value="Genomic_DNA"/>
</dbReference>
<reference evidence="2 4" key="1">
    <citation type="journal article" date="2011" name="Nature">
        <title>The Medicago genome provides insight into the evolution of rhizobial symbioses.</title>
        <authorList>
            <person name="Young N.D."/>
            <person name="Debelle F."/>
            <person name="Oldroyd G.E."/>
            <person name="Geurts R."/>
            <person name="Cannon S.B."/>
            <person name="Udvardi M.K."/>
            <person name="Benedito V.A."/>
            <person name="Mayer K.F."/>
            <person name="Gouzy J."/>
            <person name="Schoof H."/>
            <person name="Van de Peer Y."/>
            <person name="Proost S."/>
            <person name="Cook D.R."/>
            <person name="Meyers B.C."/>
            <person name="Spannagl M."/>
            <person name="Cheung F."/>
            <person name="De Mita S."/>
            <person name="Krishnakumar V."/>
            <person name="Gundlach H."/>
            <person name="Zhou S."/>
            <person name="Mudge J."/>
            <person name="Bharti A.K."/>
            <person name="Murray J.D."/>
            <person name="Naoumkina M.A."/>
            <person name="Rosen B."/>
            <person name="Silverstein K.A."/>
            <person name="Tang H."/>
            <person name="Rombauts S."/>
            <person name="Zhao P.X."/>
            <person name="Zhou P."/>
            <person name="Barbe V."/>
            <person name="Bardou P."/>
            <person name="Bechner M."/>
            <person name="Bellec A."/>
            <person name="Berger A."/>
            <person name="Berges H."/>
            <person name="Bidwell S."/>
            <person name="Bisseling T."/>
            <person name="Choisne N."/>
            <person name="Couloux A."/>
            <person name="Denny R."/>
            <person name="Deshpande S."/>
            <person name="Dai X."/>
            <person name="Doyle J.J."/>
            <person name="Dudez A.M."/>
            <person name="Farmer A.D."/>
            <person name="Fouteau S."/>
            <person name="Franken C."/>
            <person name="Gibelin C."/>
            <person name="Gish J."/>
            <person name="Goldstein S."/>
            <person name="Gonzalez A.J."/>
            <person name="Green P.J."/>
            <person name="Hallab A."/>
            <person name="Hartog M."/>
            <person name="Hua A."/>
            <person name="Humphray S.J."/>
            <person name="Jeong D.H."/>
            <person name="Jing Y."/>
            <person name="Jocker A."/>
            <person name="Kenton S.M."/>
            <person name="Kim D.J."/>
            <person name="Klee K."/>
            <person name="Lai H."/>
            <person name="Lang C."/>
            <person name="Lin S."/>
            <person name="Macmil S.L."/>
            <person name="Magdelenat G."/>
            <person name="Matthews L."/>
            <person name="McCorrison J."/>
            <person name="Monaghan E.L."/>
            <person name="Mun J.H."/>
            <person name="Najar F.Z."/>
            <person name="Nicholson C."/>
            <person name="Noirot C."/>
            <person name="O'Bleness M."/>
            <person name="Paule C.R."/>
            <person name="Poulain J."/>
            <person name="Prion F."/>
            <person name="Qin B."/>
            <person name="Qu C."/>
            <person name="Retzel E.F."/>
            <person name="Riddle C."/>
            <person name="Sallet E."/>
            <person name="Samain S."/>
            <person name="Samson N."/>
            <person name="Sanders I."/>
            <person name="Saurat O."/>
            <person name="Scarpelli C."/>
            <person name="Schiex T."/>
            <person name="Segurens B."/>
            <person name="Severin A.J."/>
            <person name="Sherrier D.J."/>
            <person name="Shi R."/>
            <person name="Sims S."/>
            <person name="Singer S.R."/>
            <person name="Sinharoy S."/>
            <person name="Sterck L."/>
            <person name="Viollet A."/>
            <person name="Wang B.B."/>
            <person name="Wang K."/>
            <person name="Wang M."/>
            <person name="Wang X."/>
            <person name="Warfsmann J."/>
            <person name="Weissenbach J."/>
            <person name="White D.D."/>
            <person name="White J.D."/>
            <person name="Wiley G.B."/>
            <person name="Wincker P."/>
            <person name="Xing Y."/>
            <person name="Yang L."/>
            <person name="Yao Z."/>
            <person name="Ying F."/>
            <person name="Zhai J."/>
            <person name="Zhou L."/>
            <person name="Zuber A."/>
            <person name="Denarie J."/>
            <person name="Dixon R.A."/>
            <person name="May G.D."/>
            <person name="Schwartz D.C."/>
            <person name="Rogers J."/>
            <person name="Quetier F."/>
            <person name="Town C.D."/>
            <person name="Roe B.A."/>
        </authorList>
    </citation>
    <scope>NUCLEOTIDE SEQUENCE [LARGE SCALE GENOMIC DNA]</scope>
    <source>
        <strain evidence="2">A17</strain>
        <strain evidence="3 4">cv. Jemalong A17</strain>
    </source>
</reference>
<dbReference type="HOGENOM" id="CLU_062934_0_0_1"/>
<dbReference type="Proteomes" id="UP000002051">
    <property type="component" value="Unassembled WGS sequence"/>
</dbReference>
<name>A0A072VJY4_MEDTR</name>
<dbReference type="STRING" id="3880.A0A072VJY4"/>
<sequence length="396" mass="45495">MHNFSSYSQSVVLHMRKEECVVDCVIAAALSGKNATPGRFDFSALLNDPNIRKLAEQLQETLHEAPQDDLSNSRDPKYASTMLQIGKNLDFKTMVRRLIWALMQDPSMSSMVEIYTDPSLEGQRKRRTAHLNKDQCLKLILDEIENGGPEVMMRYWNDEKVLKMFGLVMGIRPYFGDAVASFENYVPDETGDMGNEDSKNSGSDLTEDMESEDEGYVTEEDMESEDEGYVTEEDMENEDESTVHHTESTVHHIAVVDGVELCCWKLEERCQEPSVSPIFIKSQMQIESIHEEHSLVEFMLKLNLLDLLFRRYPRGPGPYYRYGYVRAQTSRVRPSLTSTHNLPYQETQQRAGREGLLTILTRVMEEETPSVRFAQEFILALYVYHCLCNVHCLKIV</sequence>
<keyword evidence="4" id="KW-1185">Reference proteome</keyword>
<organism evidence="2 4">
    <name type="scientific">Medicago truncatula</name>
    <name type="common">Barrel medic</name>
    <name type="synonym">Medicago tribuloides</name>
    <dbReference type="NCBI Taxonomy" id="3880"/>
    <lineage>
        <taxon>Eukaryota</taxon>
        <taxon>Viridiplantae</taxon>
        <taxon>Streptophyta</taxon>
        <taxon>Embryophyta</taxon>
        <taxon>Tracheophyta</taxon>
        <taxon>Spermatophyta</taxon>
        <taxon>Magnoliopsida</taxon>
        <taxon>eudicotyledons</taxon>
        <taxon>Gunneridae</taxon>
        <taxon>Pentapetalae</taxon>
        <taxon>rosids</taxon>
        <taxon>fabids</taxon>
        <taxon>Fabales</taxon>
        <taxon>Fabaceae</taxon>
        <taxon>Papilionoideae</taxon>
        <taxon>50 kb inversion clade</taxon>
        <taxon>NPAAA clade</taxon>
        <taxon>Hologalegina</taxon>
        <taxon>IRL clade</taxon>
        <taxon>Trifolieae</taxon>
        <taxon>Medicago</taxon>
    </lineage>
</organism>
<evidence type="ECO:0000313" key="4">
    <source>
        <dbReference type="Proteomes" id="UP000002051"/>
    </source>
</evidence>
<feature type="region of interest" description="Disordered" evidence="1">
    <location>
        <begin position="187"/>
        <end position="225"/>
    </location>
</feature>
<gene>
    <name evidence="2" type="ordered locus">MTR_1g054540</name>
</gene>
<evidence type="ECO:0000256" key="1">
    <source>
        <dbReference type="SAM" id="MobiDB-lite"/>
    </source>
</evidence>
<dbReference type="EnsemblPlants" id="KEH41753">
    <property type="protein sequence ID" value="KEH41753"/>
    <property type="gene ID" value="MTR_1g054540"/>
</dbReference>
<evidence type="ECO:0000313" key="3">
    <source>
        <dbReference type="EnsemblPlants" id="KEH41753"/>
    </source>
</evidence>